<dbReference type="InterPro" id="IPR036390">
    <property type="entry name" value="WH_DNA-bd_sf"/>
</dbReference>
<evidence type="ECO:0000313" key="5">
    <source>
        <dbReference type="EMBL" id="PVM79402.1"/>
    </source>
</evidence>
<dbReference type="Pfam" id="PF00392">
    <property type="entry name" value="GntR"/>
    <property type="match status" value="1"/>
</dbReference>
<organism evidence="5 6">
    <name type="scientific">Caulobacter radicis</name>
    <dbReference type="NCBI Taxonomy" id="2172650"/>
    <lineage>
        <taxon>Bacteria</taxon>
        <taxon>Pseudomonadati</taxon>
        <taxon>Pseudomonadota</taxon>
        <taxon>Alphaproteobacteria</taxon>
        <taxon>Caulobacterales</taxon>
        <taxon>Caulobacteraceae</taxon>
        <taxon>Caulobacter</taxon>
    </lineage>
</organism>
<dbReference type="GO" id="GO:0003677">
    <property type="term" value="F:DNA binding"/>
    <property type="evidence" value="ECO:0007669"/>
    <property type="project" value="UniProtKB-KW"/>
</dbReference>
<dbReference type="InterPro" id="IPR050679">
    <property type="entry name" value="Bact_HTH_transcr_reg"/>
</dbReference>
<sequence>MEGSLLESPAGSGWTQTIVRRAPDVGQLRVASLESASDFWALPSEPGPLYRQLYALIRYRLATGELRVGDRLPDERRLARLCGVSRLTVRSAFALLCADGCIQRRTRLGTIIRAVV</sequence>
<accession>A0A2T9JB18</accession>
<keyword evidence="3" id="KW-0804">Transcription</keyword>
<dbReference type="InterPro" id="IPR036388">
    <property type="entry name" value="WH-like_DNA-bd_sf"/>
</dbReference>
<gene>
    <name evidence="5" type="ORF">DDF65_14980</name>
</gene>
<keyword evidence="1" id="KW-0805">Transcription regulation</keyword>
<protein>
    <recommendedName>
        <fullName evidence="4">HTH gntR-type domain-containing protein</fullName>
    </recommendedName>
</protein>
<name>A0A2T9JB18_9CAUL</name>
<evidence type="ECO:0000259" key="4">
    <source>
        <dbReference type="PROSITE" id="PS50949"/>
    </source>
</evidence>
<comment type="caution">
    <text evidence="5">The sequence shown here is derived from an EMBL/GenBank/DDBJ whole genome shotgun (WGS) entry which is preliminary data.</text>
</comment>
<evidence type="ECO:0000256" key="2">
    <source>
        <dbReference type="ARBA" id="ARBA00023125"/>
    </source>
</evidence>
<dbReference type="PRINTS" id="PR00035">
    <property type="entry name" value="HTHGNTR"/>
</dbReference>
<dbReference type="SUPFAM" id="SSF46785">
    <property type="entry name" value="Winged helix' DNA-binding domain"/>
    <property type="match status" value="1"/>
</dbReference>
<dbReference type="Gene3D" id="1.10.10.10">
    <property type="entry name" value="Winged helix-like DNA-binding domain superfamily/Winged helix DNA-binding domain"/>
    <property type="match status" value="1"/>
</dbReference>
<dbReference type="EMBL" id="QDKP01000043">
    <property type="protein sequence ID" value="PVM79402.1"/>
    <property type="molecule type" value="Genomic_DNA"/>
</dbReference>
<dbReference type="GO" id="GO:0003700">
    <property type="term" value="F:DNA-binding transcription factor activity"/>
    <property type="evidence" value="ECO:0007669"/>
    <property type="project" value="InterPro"/>
</dbReference>
<dbReference type="Proteomes" id="UP000244913">
    <property type="component" value="Unassembled WGS sequence"/>
</dbReference>
<dbReference type="SMART" id="SM00345">
    <property type="entry name" value="HTH_GNTR"/>
    <property type="match status" value="1"/>
</dbReference>
<accession>A0A2T9JIP0</accession>
<evidence type="ECO:0000256" key="3">
    <source>
        <dbReference type="ARBA" id="ARBA00023163"/>
    </source>
</evidence>
<keyword evidence="2" id="KW-0238">DNA-binding</keyword>
<dbReference type="CDD" id="cd07377">
    <property type="entry name" value="WHTH_GntR"/>
    <property type="match status" value="1"/>
</dbReference>
<dbReference type="RefSeq" id="WP_116491610.1">
    <property type="nucleotide sequence ID" value="NZ_QDKO01000044.1"/>
</dbReference>
<dbReference type="PANTHER" id="PTHR44846">
    <property type="entry name" value="MANNOSYL-D-GLYCERATE TRANSPORT/METABOLISM SYSTEM REPRESSOR MNGR-RELATED"/>
    <property type="match status" value="1"/>
</dbReference>
<dbReference type="InterPro" id="IPR000524">
    <property type="entry name" value="Tscrpt_reg_HTH_GntR"/>
</dbReference>
<dbReference type="PROSITE" id="PS50949">
    <property type="entry name" value="HTH_GNTR"/>
    <property type="match status" value="1"/>
</dbReference>
<evidence type="ECO:0000256" key="1">
    <source>
        <dbReference type="ARBA" id="ARBA00023015"/>
    </source>
</evidence>
<evidence type="ECO:0000313" key="6">
    <source>
        <dbReference type="Proteomes" id="UP000244913"/>
    </source>
</evidence>
<reference evidence="5 6" key="1">
    <citation type="submission" date="2018-04" db="EMBL/GenBank/DDBJ databases">
        <title>The genome sequence of Caulobacter sp. 736.</title>
        <authorList>
            <person name="Gao J."/>
            <person name="Sun J."/>
        </authorList>
    </citation>
    <scope>NUCLEOTIDE SEQUENCE [LARGE SCALE GENOMIC DNA]</scope>
    <source>
        <strain evidence="5 6">736</strain>
    </source>
</reference>
<dbReference type="AlphaFoldDB" id="A0A2T9JB18"/>
<proteinExistence type="predicted"/>
<keyword evidence="6" id="KW-1185">Reference proteome</keyword>
<feature type="domain" description="HTH gntR-type" evidence="4">
    <location>
        <begin position="47"/>
        <end position="115"/>
    </location>
</feature>